<keyword evidence="2" id="KW-1185">Reference proteome</keyword>
<reference evidence="1 2" key="1">
    <citation type="journal article" date="2021" name="Elife">
        <title>Chloroplast acquisition without the gene transfer in kleptoplastic sea slugs, Plakobranchus ocellatus.</title>
        <authorList>
            <person name="Maeda T."/>
            <person name="Takahashi S."/>
            <person name="Yoshida T."/>
            <person name="Shimamura S."/>
            <person name="Takaki Y."/>
            <person name="Nagai Y."/>
            <person name="Toyoda A."/>
            <person name="Suzuki Y."/>
            <person name="Arimoto A."/>
            <person name="Ishii H."/>
            <person name="Satoh N."/>
            <person name="Nishiyama T."/>
            <person name="Hasebe M."/>
            <person name="Maruyama T."/>
            <person name="Minagawa J."/>
            <person name="Obokata J."/>
            <person name="Shigenobu S."/>
        </authorList>
    </citation>
    <scope>NUCLEOTIDE SEQUENCE [LARGE SCALE GENOMIC DNA]</scope>
</reference>
<protein>
    <submittedName>
        <fullName evidence="1">RNA-directed DNA polymerase-like protein</fullName>
    </submittedName>
</protein>
<proteinExistence type="predicted"/>
<dbReference type="Proteomes" id="UP000735302">
    <property type="component" value="Unassembled WGS sequence"/>
</dbReference>
<comment type="caution">
    <text evidence="1">The sequence shown here is derived from an EMBL/GenBank/DDBJ whole genome shotgun (WGS) entry which is preliminary data.</text>
</comment>
<dbReference type="GO" id="GO:0003964">
    <property type="term" value="F:RNA-directed DNA polymerase activity"/>
    <property type="evidence" value="ECO:0007669"/>
    <property type="project" value="UniProtKB-KW"/>
</dbReference>
<organism evidence="1 2">
    <name type="scientific">Plakobranchus ocellatus</name>
    <dbReference type="NCBI Taxonomy" id="259542"/>
    <lineage>
        <taxon>Eukaryota</taxon>
        <taxon>Metazoa</taxon>
        <taxon>Spiralia</taxon>
        <taxon>Lophotrochozoa</taxon>
        <taxon>Mollusca</taxon>
        <taxon>Gastropoda</taxon>
        <taxon>Heterobranchia</taxon>
        <taxon>Euthyneura</taxon>
        <taxon>Panpulmonata</taxon>
        <taxon>Sacoglossa</taxon>
        <taxon>Placobranchoidea</taxon>
        <taxon>Plakobranchidae</taxon>
        <taxon>Plakobranchus</taxon>
    </lineage>
</organism>
<dbReference type="AlphaFoldDB" id="A0AAV3ZXD4"/>
<keyword evidence="1" id="KW-0548">Nucleotidyltransferase</keyword>
<evidence type="ECO:0000313" key="2">
    <source>
        <dbReference type="Proteomes" id="UP000735302"/>
    </source>
</evidence>
<evidence type="ECO:0000313" key="1">
    <source>
        <dbReference type="EMBL" id="GFN99205.1"/>
    </source>
</evidence>
<gene>
    <name evidence="1" type="ORF">PoB_002571100</name>
</gene>
<keyword evidence="1" id="KW-0808">Transferase</keyword>
<sequence>MKSSRTPKPRKSRVLLSRLALSVLGPIKKELPSQNLGTQILLQETGRIPTQEATRVGCFNITASHKKYATKAMFHVVQNRDFACSSLLSASTSETLGIISFSHSIKVPDDIFHEFGKSEGINIKFHIDNDVQPKAQAYRRIPYHVRKEVEKK</sequence>
<dbReference type="EMBL" id="BLXT01002950">
    <property type="protein sequence ID" value="GFN99205.1"/>
    <property type="molecule type" value="Genomic_DNA"/>
</dbReference>
<keyword evidence="1" id="KW-0695">RNA-directed DNA polymerase</keyword>
<name>A0AAV3ZXD4_9GAST</name>
<accession>A0AAV3ZXD4</accession>